<evidence type="ECO:0000313" key="4">
    <source>
        <dbReference type="Proteomes" id="UP000025947"/>
    </source>
</evidence>
<keyword evidence="1" id="KW-1133">Transmembrane helix</keyword>
<dbReference type="PANTHER" id="PTHR36435:SF1">
    <property type="entry name" value="CAAX AMINO TERMINAL PROTEASE FAMILY PROTEIN"/>
    <property type="match status" value="1"/>
</dbReference>
<evidence type="ECO:0000256" key="1">
    <source>
        <dbReference type="SAM" id="Phobius"/>
    </source>
</evidence>
<feature type="transmembrane region" description="Helical" evidence="1">
    <location>
        <begin position="89"/>
        <end position="107"/>
    </location>
</feature>
<keyword evidence="1" id="KW-0812">Transmembrane</keyword>
<dbReference type="Pfam" id="PF02517">
    <property type="entry name" value="Rce1-like"/>
    <property type="match status" value="1"/>
</dbReference>
<dbReference type="GO" id="GO:0004175">
    <property type="term" value="F:endopeptidase activity"/>
    <property type="evidence" value="ECO:0007669"/>
    <property type="project" value="UniProtKB-ARBA"/>
</dbReference>
<feature type="transmembrane region" description="Helical" evidence="1">
    <location>
        <begin position="157"/>
        <end position="176"/>
    </location>
</feature>
<dbReference type="InterPro" id="IPR052710">
    <property type="entry name" value="CAAX_protease"/>
</dbReference>
<dbReference type="EMBL" id="JLXW01000008">
    <property type="protein sequence ID" value="KBZ62034.1"/>
    <property type="molecule type" value="Genomic_DNA"/>
</dbReference>
<evidence type="ECO:0000313" key="3">
    <source>
        <dbReference type="EMBL" id="KBZ62034.1"/>
    </source>
</evidence>
<name>A0A051TYN5_9MYCO</name>
<dbReference type="HOGENOM" id="CLU_088558_0_0_11"/>
<dbReference type="InterPro" id="IPR015837">
    <property type="entry name" value="UCP026622_CAAX_protease"/>
</dbReference>
<dbReference type="GO" id="GO:0080120">
    <property type="term" value="P:CAAX-box protein maturation"/>
    <property type="evidence" value="ECO:0007669"/>
    <property type="project" value="UniProtKB-ARBA"/>
</dbReference>
<feature type="transmembrane region" description="Helical" evidence="1">
    <location>
        <begin position="232"/>
        <end position="251"/>
    </location>
</feature>
<protein>
    <recommendedName>
        <fullName evidence="2">CAAX prenyl protease 2/Lysostaphin resistance protein A-like domain-containing protein</fullName>
    </recommendedName>
</protein>
<dbReference type="PANTHER" id="PTHR36435">
    <property type="entry name" value="SLR1288 PROTEIN"/>
    <property type="match status" value="1"/>
</dbReference>
<dbReference type="AlphaFoldDB" id="A0A051TYN5"/>
<dbReference type="InterPro" id="IPR003675">
    <property type="entry name" value="Rce1/LyrA-like_dom"/>
</dbReference>
<feature type="transmembrane region" description="Helical" evidence="1">
    <location>
        <begin position="25"/>
        <end position="43"/>
    </location>
</feature>
<feature type="transmembrane region" description="Helical" evidence="1">
    <location>
        <begin position="49"/>
        <end position="68"/>
    </location>
</feature>
<dbReference type="Proteomes" id="UP000025947">
    <property type="component" value="Unassembled WGS sequence"/>
</dbReference>
<feature type="domain" description="CAAX prenyl protease 2/Lysostaphin resistance protein A-like" evidence="2">
    <location>
        <begin position="127"/>
        <end position="239"/>
    </location>
</feature>
<organism evidence="3 4">
    <name type="scientific">Mycobacterium [tuberculosis] TKK-01-0051</name>
    <dbReference type="NCBI Taxonomy" id="1324261"/>
    <lineage>
        <taxon>Bacteria</taxon>
        <taxon>Bacillati</taxon>
        <taxon>Actinomycetota</taxon>
        <taxon>Actinomycetes</taxon>
        <taxon>Mycobacteriales</taxon>
        <taxon>Mycobacteriaceae</taxon>
        <taxon>Mycobacterium</taxon>
        <taxon>Mycobacterium avium complex (MAC)</taxon>
    </lineage>
</organism>
<feature type="transmembrane region" description="Helical" evidence="1">
    <location>
        <begin position="196"/>
        <end position="220"/>
    </location>
</feature>
<proteinExistence type="predicted"/>
<evidence type="ECO:0000259" key="2">
    <source>
        <dbReference type="Pfam" id="PF02517"/>
    </source>
</evidence>
<comment type="caution">
    <text evidence="3">The sequence shown here is derived from an EMBL/GenBank/DDBJ whole genome shotgun (WGS) entry which is preliminary data.</text>
</comment>
<dbReference type="PATRIC" id="fig|1324261.3.peg.2976"/>
<keyword evidence="4" id="KW-1185">Reference proteome</keyword>
<sequence>MRDATGTADTQPATSQLSALHRFRIHLDIAVVVVVLVLTNLIAHFTTPWASIATVPAAAVGLVVLMRWRGLAWADLGLGREHWKPGMGYAVAAVAVVASVIAVGVLLPETRPLFLNNRYATISGAMIASMVVIPLQTVIPEELAFRGVLHGALNRAWGFRGVALAGSLLFGLWHVATSLGLTSTNVGFSRLFGGGIVGMMAGVTGAVLATGAAGFVFSWLRRRSGSLIAPIALHWSLNGLGALAAALVWHLST</sequence>
<accession>A0A051TYN5</accession>
<reference evidence="3 4" key="1">
    <citation type="submission" date="2014-04" db="EMBL/GenBank/DDBJ databases">
        <title>The Genome Sequence of Mycobacterium tuberculosis TKK-01-0051.</title>
        <authorList>
            <consortium name="The Broad Institute Genomics Platform"/>
            <consortium name="The Broad Institute Genome Sequencing Center for Infectious Disease"/>
            <person name="Earl A.M."/>
            <person name="Cohen K."/>
            <person name="Pym A."/>
            <person name="Bishai W."/>
            <person name="Maharaj K."/>
            <person name="Desjardins C."/>
            <person name="Abeel T."/>
            <person name="Young S."/>
            <person name="Zeng Q."/>
            <person name="Gargeya S."/>
            <person name="Abouelleil A."/>
            <person name="Alvarado L."/>
            <person name="Chapman S.B."/>
            <person name="Gainer-Dewar J."/>
            <person name="Goldberg J."/>
            <person name="Griggs A."/>
            <person name="Gujja S."/>
            <person name="Hansen M."/>
            <person name="Howarth C."/>
            <person name="Imamovic A."/>
            <person name="Larimer J."/>
            <person name="Murphy C."/>
            <person name="Naylor J."/>
            <person name="Pearson M."/>
            <person name="Poon T.W."/>
            <person name="Priest M."/>
            <person name="Roberts A."/>
            <person name="Saif S."/>
            <person name="Shea T."/>
            <person name="Sykes S."/>
            <person name="Wortman J."/>
            <person name="Nusbaum C."/>
            <person name="Birren B."/>
        </authorList>
    </citation>
    <scope>NUCLEOTIDE SEQUENCE [LARGE SCALE GENOMIC DNA]</scope>
    <source>
        <strain evidence="3 4">TKK-01-0051</strain>
    </source>
</reference>
<keyword evidence="1" id="KW-0472">Membrane</keyword>
<dbReference type="PIRSF" id="PIRSF026622">
    <property type="entry name" value="Proteas_026622"/>
    <property type="match status" value="1"/>
</dbReference>
<gene>
    <name evidence="3" type="ORF">K875_02955</name>
</gene>
<dbReference type="RefSeq" id="WP_044485604.1">
    <property type="nucleotide sequence ID" value="NZ_KK328284.1"/>
</dbReference>